<gene>
    <name evidence="2" type="ORF">GCM10023225_08180</name>
</gene>
<evidence type="ECO:0008006" key="4">
    <source>
        <dbReference type="Google" id="ProtNLM"/>
    </source>
</evidence>
<sequence length="221" mass="22273">MSTTLAPTTTAPPLPPLHGAAGIAGLLAAAVLVVNAAKRAQLVPTTPFTQLVAPLGEVFALALVTGLYLVCASRIGLLGRIASAVNYVALGALVGVEFVINLVFSRLDPAQITELRAGPLGVALTTASVLFLVGSLGFTATLARTAIPPRGALALYAAGSVPVALRAFVPELVLDLGLLVLAAGVAWLAAWLLRTAPVGVLPRTGSSRGRATASGTARETT</sequence>
<proteinExistence type="predicted"/>
<keyword evidence="3" id="KW-1185">Reference proteome</keyword>
<name>A0ABP9HD21_9ACTN</name>
<accession>A0ABP9HD21</accession>
<evidence type="ECO:0000313" key="2">
    <source>
        <dbReference type="EMBL" id="GAA4968114.1"/>
    </source>
</evidence>
<protein>
    <recommendedName>
        <fullName evidence="4">DUF4386 domain-containing protein</fullName>
    </recommendedName>
</protein>
<feature type="transmembrane region" description="Helical" evidence="1">
    <location>
        <begin position="176"/>
        <end position="193"/>
    </location>
</feature>
<keyword evidence="1" id="KW-1133">Transmembrane helix</keyword>
<keyword evidence="1" id="KW-0812">Transmembrane</keyword>
<evidence type="ECO:0000313" key="3">
    <source>
        <dbReference type="Proteomes" id="UP001501195"/>
    </source>
</evidence>
<dbReference type="Proteomes" id="UP001501195">
    <property type="component" value="Unassembled WGS sequence"/>
</dbReference>
<organism evidence="2 3">
    <name type="scientific">Kineococcus glutinatus</name>
    <dbReference type="NCBI Taxonomy" id="1070872"/>
    <lineage>
        <taxon>Bacteria</taxon>
        <taxon>Bacillati</taxon>
        <taxon>Actinomycetota</taxon>
        <taxon>Actinomycetes</taxon>
        <taxon>Kineosporiales</taxon>
        <taxon>Kineosporiaceae</taxon>
        <taxon>Kineococcus</taxon>
    </lineage>
</organism>
<reference evidence="3" key="1">
    <citation type="journal article" date="2019" name="Int. J. Syst. Evol. Microbiol.">
        <title>The Global Catalogue of Microorganisms (GCM) 10K type strain sequencing project: providing services to taxonomists for standard genome sequencing and annotation.</title>
        <authorList>
            <consortium name="The Broad Institute Genomics Platform"/>
            <consortium name="The Broad Institute Genome Sequencing Center for Infectious Disease"/>
            <person name="Wu L."/>
            <person name="Ma J."/>
        </authorList>
    </citation>
    <scope>NUCLEOTIDE SEQUENCE [LARGE SCALE GENOMIC DNA]</scope>
    <source>
        <strain evidence="3">JCM 18126</strain>
    </source>
</reference>
<feature type="transmembrane region" description="Helical" evidence="1">
    <location>
        <begin position="84"/>
        <end position="105"/>
    </location>
</feature>
<feature type="transmembrane region" description="Helical" evidence="1">
    <location>
        <begin position="117"/>
        <end position="140"/>
    </location>
</feature>
<dbReference type="EMBL" id="BAABIL010000102">
    <property type="protein sequence ID" value="GAA4968114.1"/>
    <property type="molecule type" value="Genomic_DNA"/>
</dbReference>
<dbReference type="RefSeq" id="WP_345711088.1">
    <property type="nucleotide sequence ID" value="NZ_BAABIL010000102.1"/>
</dbReference>
<keyword evidence="1" id="KW-0472">Membrane</keyword>
<evidence type="ECO:0000256" key="1">
    <source>
        <dbReference type="SAM" id="Phobius"/>
    </source>
</evidence>
<feature type="transmembrane region" description="Helical" evidence="1">
    <location>
        <begin position="20"/>
        <end position="37"/>
    </location>
</feature>
<feature type="transmembrane region" description="Helical" evidence="1">
    <location>
        <begin position="58"/>
        <end position="78"/>
    </location>
</feature>
<comment type="caution">
    <text evidence="2">The sequence shown here is derived from an EMBL/GenBank/DDBJ whole genome shotgun (WGS) entry which is preliminary data.</text>
</comment>